<keyword evidence="3" id="KW-1003">Cell membrane</keyword>
<evidence type="ECO:0000256" key="2">
    <source>
        <dbReference type="ARBA" id="ARBA00022448"/>
    </source>
</evidence>
<dbReference type="Proteomes" id="UP000078397">
    <property type="component" value="Unassembled WGS sequence"/>
</dbReference>
<keyword evidence="6" id="KW-0067">ATP-binding</keyword>
<keyword evidence="4 10" id="KW-0812">Transmembrane</keyword>
<dbReference type="EMBL" id="LSBJ02000004">
    <property type="protein sequence ID" value="OAQ66200.1"/>
    <property type="molecule type" value="Genomic_DNA"/>
</dbReference>
<evidence type="ECO:0000256" key="4">
    <source>
        <dbReference type="ARBA" id="ARBA00022692"/>
    </source>
</evidence>
<evidence type="ECO:0000256" key="1">
    <source>
        <dbReference type="ARBA" id="ARBA00004651"/>
    </source>
</evidence>
<keyword evidence="2" id="KW-0813">Transport</keyword>
<evidence type="ECO:0000259" key="12">
    <source>
        <dbReference type="PROSITE" id="PS50929"/>
    </source>
</evidence>
<dbReference type="GO" id="GO:0016887">
    <property type="term" value="F:ATP hydrolysis activity"/>
    <property type="evidence" value="ECO:0007669"/>
    <property type="project" value="InterPro"/>
</dbReference>
<feature type="domain" description="ABC transporter" evidence="11">
    <location>
        <begin position="1172"/>
        <end position="1435"/>
    </location>
</feature>
<evidence type="ECO:0000256" key="10">
    <source>
        <dbReference type="SAM" id="Phobius"/>
    </source>
</evidence>
<dbReference type="GO" id="GO:0005524">
    <property type="term" value="F:ATP binding"/>
    <property type="evidence" value="ECO:0007669"/>
    <property type="project" value="UniProtKB-KW"/>
</dbReference>
<dbReference type="InterPro" id="IPR011527">
    <property type="entry name" value="ABC1_TM_dom"/>
</dbReference>
<feature type="compositionally biased region" description="Polar residues" evidence="9">
    <location>
        <begin position="811"/>
        <end position="827"/>
    </location>
</feature>
<proteinExistence type="predicted"/>
<keyword evidence="8 10" id="KW-0472">Membrane</keyword>
<feature type="transmembrane region" description="Helical" evidence="10">
    <location>
        <begin position="300"/>
        <end position="318"/>
    </location>
</feature>
<dbReference type="GeneID" id="28850586"/>
<dbReference type="SUPFAM" id="SSF52540">
    <property type="entry name" value="P-loop containing nucleoside triphosphate hydrolases"/>
    <property type="match status" value="2"/>
</dbReference>
<dbReference type="Pfam" id="PF00664">
    <property type="entry name" value="ABC_membrane"/>
    <property type="match status" value="2"/>
</dbReference>
<dbReference type="SMART" id="SM00382">
    <property type="entry name" value="AAA"/>
    <property type="match status" value="2"/>
</dbReference>
<dbReference type="PROSITE" id="PS00211">
    <property type="entry name" value="ABC_TRANSPORTER_1"/>
    <property type="match status" value="2"/>
</dbReference>
<dbReference type="InterPro" id="IPR044726">
    <property type="entry name" value="ABCC_6TM_D2"/>
</dbReference>
<dbReference type="PANTHER" id="PTHR24223:SF345">
    <property type="entry name" value="ABC MULTIDRUG TRANSPORTER (EUROFUNG)"/>
    <property type="match status" value="1"/>
</dbReference>
<dbReference type="CDD" id="cd18579">
    <property type="entry name" value="ABC_6TM_ABCC_D1"/>
    <property type="match status" value="1"/>
</dbReference>
<feature type="transmembrane region" description="Helical" evidence="10">
    <location>
        <begin position="52"/>
        <end position="77"/>
    </location>
</feature>
<evidence type="ECO:0000256" key="3">
    <source>
        <dbReference type="ARBA" id="ARBA00022475"/>
    </source>
</evidence>
<dbReference type="Pfam" id="PF00005">
    <property type="entry name" value="ABC_tran"/>
    <property type="match status" value="2"/>
</dbReference>
<dbReference type="InterPro" id="IPR036640">
    <property type="entry name" value="ABC1_TM_sf"/>
</dbReference>
<keyword evidence="5" id="KW-0547">Nucleotide-binding</keyword>
<feature type="transmembrane region" description="Helical" evidence="10">
    <location>
        <begin position="12"/>
        <end position="31"/>
    </location>
</feature>
<feature type="region of interest" description="Disordered" evidence="9">
    <location>
        <begin position="811"/>
        <end position="834"/>
    </location>
</feature>
<dbReference type="PROSITE" id="PS50929">
    <property type="entry name" value="ABC_TM1F"/>
    <property type="match status" value="2"/>
</dbReference>
<dbReference type="GO" id="GO:0005886">
    <property type="term" value="C:plasma membrane"/>
    <property type="evidence" value="ECO:0007669"/>
    <property type="project" value="UniProtKB-SubCell"/>
</dbReference>
<dbReference type="InterPro" id="IPR003593">
    <property type="entry name" value="AAA+_ATPase"/>
</dbReference>
<name>A0A179FLU6_METCM</name>
<feature type="domain" description="ABC transmembrane type-1" evidence="12">
    <location>
        <begin position="859"/>
        <end position="1134"/>
    </location>
</feature>
<dbReference type="GO" id="GO:0140359">
    <property type="term" value="F:ABC-type transporter activity"/>
    <property type="evidence" value="ECO:0007669"/>
    <property type="project" value="InterPro"/>
</dbReference>
<evidence type="ECO:0000313" key="14">
    <source>
        <dbReference type="Proteomes" id="UP000078397"/>
    </source>
</evidence>
<evidence type="ECO:0000259" key="11">
    <source>
        <dbReference type="PROSITE" id="PS50893"/>
    </source>
</evidence>
<organism evidence="13 14">
    <name type="scientific">Pochonia chlamydosporia 170</name>
    <dbReference type="NCBI Taxonomy" id="1380566"/>
    <lineage>
        <taxon>Eukaryota</taxon>
        <taxon>Fungi</taxon>
        <taxon>Dikarya</taxon>
        <taxon>Ascomycota</taxon>
        <taxon>Pezizomycotina</taxon>
        <taxon>Sordariomycetes</taxon>
        <taxon>Hypocreomycetidae</taxon>
        <taxon>Hypocreales</taxon>
        <taxon>Clavicipitaceae</taxon>
        <taxon>Pochonia</taxon>
    </lineage>
</organism>
<accession>A0A179FLU6</accession>
<feature type="transmembrane region" description="Helical" evidence="10">
    <location>
        <begin position="1076"/>
        <end position="1100"/>
    </location>
</feature>
<feature type="domain" description="ABC transmembrane type-1" evidence="12">
    <location>
        <begin position="273"/>
        <end position="541"/>
    </location>
</feature>
<dbReference type="InterPro" id="IPR003439">
    <property type="entry name" value="ABC_transporter-like_ATP-bd"/>
</dbReference>
<reference evidence="13 14" key="1">
    <citation type="journal article" date="2016" name="PLoS Pathog.">
        <title>Biosynthesis of antibiotic leucinostatins in bio-control fungus Purpureocillium lilacinum and their inhibition on phytophthora revealed by genome mining.</title>
        <authorList>
            <person name="Wang G."/>
            <person name="Liu Z."/>
            <person name="Lin R."/>
            <person name="Li E."/>
            <person name="Mao Z."/>
            <person name="Ling J."/>
            <person name="Yang Y."/>
            <person name="Yin W.B."/>
            <person name="Xie B."/>
        </authorList>
    </citation>
    <scope>NUCLEOTIDE SEQUENCE [LARGE SCALE GENOMIC DNA]</scope>
    <source>
        <strain evidence="13">170</strain>
    </source>
</reference>
<feature type="transmembrane region" description="Helical" evidence="10">
    <location>
        <begin position="891"/>
        <end position="919"/>
    </location>
</feature>
<evidence type="ECO:0000313" key="13">
    <source>
        <dbReference type="EMBL" id="OAQ66200.1"/>
    </source>
</evidence>
<comment type="caution">
    <text evidence="13">The sequence shown here is derived from an EMBL/GenBank/DDBJ whole genome shotgun (WGS) entry which is preliminary data.</text>
</comment>
<dbReference type="CDD" id="cd18580">
    <property type="entry name" value="ABC_6TM_ABCC_D2"/>
    <property type="match status" value="1"/>
</dbReference>
<evidence type="ECO:0000256" key="9">
    <source>
        <dbReference type="SAM" id="MobiDB-lite"/>
    </source>
</evidence>
<feature type="transmembrane region" description="Helical" evidence="10">
    <location>
        <begin position="856"/>
        <end position="879"/>
    </location>
</feature>
<dbReference type="InterPro" id="IPR050173">
    <property type="entry name" value="ABC_transporter_C-like"/>
</dbReference>
<dbReference type="Gene3D" id="3.40.50.300">
    <property type="entry name" value="P-loop containing nucleotide triphosphate hydrolases"/>
    <property type="match status" value="2"/>
</dbReference>
<feature type="transmembrane region" description="Helical" evidence="10">
    <location>
        <begin position="113"/>
        <end position="131"/>
    </location>
</feature>
<dbReference type="KEGG" id="pchm:VFPPC_07784"/>
<evidence type="ECO:0000256" key="5">
    <source>
        <dbReference type="ARBA" id="ARBA00022741"/>
    </source>
</evidence>
<dbReference type="PROSITE" id="PS50893">
    <property type="entry name" value="ABC_TRANSPORTER_2"/>
    <property type="match status" value="2"/>
</dbReference>
<evidence type="ECO:0000256" key="8">
    <source>
        <dbReference type="ARBA" id="ARBA00023136"/>
    </source>
</evidence>
<dbReference type="InterPro" id="IPR017871">
    <property type="entry name" value="ABC_transporter-like_CS"/>
</dbReference>
<dbReference type="OrthoDB" id="4952489at2759"/>
<dbReference type="PANTHER" id="PTHR24223">
    <property type="entry name" value="ATP-BINDING CASSETTE SUB-FAMILY C"/>
    <property type="match status" value="1"/>
</dbReference>
<dbReference type="RefSeq" id="XP_018143287.1">
    <property type="nucleotide sequence ID" value="XM_018286592.1"/>
</dbReference>
<evidence type="ECO:0000256" key="6">
    <source>
        <dbReference type="ARBA" id="ARBA00022840"/>
    </source>
</evidence>
<feature type="transmembrane region" description="Helical" evidence="10">
    <location>
        <begin position="83"/>
        <end position="101"/>
    </location>
</feature>
<comment type="subcellular location">
    <subcellularLocation>
        <location evidence="1">Cell membrane</location>
        <topology evidence="1">Multi-pass membrane protein</topology>
    </subcellularLocation>
</comment>
<feature type="transmembrane region" description="Helical" evidence="10">
    <location>
        <begin position="478"/>
        <end position="502"/>
    </location>
</feature>
<feature type="transmembrane region" description="Helical" evidence="10">
    <location>
        <begin position="514"/>
        <end position="536"/>
    </location>
</feature>
<dbReference type="InterPro" id="IPR044746">
    <property type="entry name" value="ABCC_6TM_D1"/>
</dbReference>
<dbReference type="SUPFAM" id="SSF90123">
    <property type="entry name" value="ABC transporter transmembrane region"/>
    <property type="match status" value="2"/>
</dbReference>
<gene>
    <name evidence="13" type="ORF">VFPPC_07784</name>
</gene>
<dbReference type="InterPro" id="IPR027417">
    <property type="entry name" value="P-loop_NTPase"/>
</dbReference>
<feature type="transmembrane region" description="Helical" evidence="10">
    <location>
        <begin position="395"/>
        <end position="415"/>
    </location>
</feature>
<keyword evidence="7 10" id="KW-1133">Transmembrane helix</keyword>
<protein>
    <submittedName>
        <fullName evidence="13">ABC multidrug transporter</fullName>
    </submittedName>
</protein>
<keyword evidence="14" id="KW-1185">Reference proteome</keyword>
<feature type="domain" description="ABC transporter" evidence="11">
    <location>
        <begin position="580"/>
        <end position="808"/>
    </location>
</feature>
<evidence type="ECO:0000256" key="7">
    <source>
        <dbReference type="ARBA" id="ARBA00022989"/>
    </source>
</evidence>
<sequence>MDTLIGNQLCNVTFAPSVITLPASIGLLLLAPVRIFQLRNESVKVSFGKLAYAKLTFSSFLVLLKLAQLVVTVWTGFQRRVELLSLCASLIASVLLVRLSLAEHRQSINPSTLTAVYLLVVLCGNMIAGSQELVSSQRFNSRILSKALWCAEVLTQLVLLVLESQNKVKATLSPYKSTPPEDAAGMFSRTFWWWLMDLLAAGKHSNLRISDTPRLSESLQPRLARTGILQAWNKRAKSDDGYVLLKVVAGSLTKPLLSPIIPRVFVTIFRCSQPIIIARAITFVTNNQDGDIDSCEAFKIFFAAVTVYFGLAISNSMYVHRLNRLEVLIRASLVNLVYEKSLNLSHDGADAGRVVTIMSTDIDSVTDMGRLLHASWGQLFELVGGLVLLAKEVGWLFPVPVVTIFIASRMSRFVAQNVRSRTKTWNDATQARISTLSSILGSMRGVKAMGLSDAIKKHVENLRGKEIDGSKHVRWMQVAYNASANANGIFTPVITVVLYAILAASRGVPLDTKTAFTTVAILLLVTHPANMIMTIVPRVIGSLGNVDRIQSFLLESPRVDSRKIIHDDNYPTEREIETGIRLDDVTIRFSKKAAPTLSNIDLDLPKHSITICGGPTGCGKTTLAKAILGEVSPTQGVVTVSSSRIAYCDQRAWVPTGTIRQIICAFADVVDEKLYKEALRICCLDHDLQRLPDGNETVVGSRGFNLSGGQRQRLALARMVYSGASIAILDDPFSALDGTTESKVVKNLLGREGWFRKAKVTTFLITNAAQHFQYADRVVLLNNSRVAMQGDWRTLKNHSSEMQKFSFQETDSPNVESKSKVVNGTSKQAEKDAEQDLGRRVGDLSLYSYYIRSVGIWNFLLLVACTALFTLNIFTTYWFKLWTESDGNHTLYYISGYVLLTFIAWAATSANLWSTYILLAPRSGRLLHQSLLETTIAAPLQYFSSTDVGVILNRFSKDISLVDRQLPSALSALCAQIFKMLLQIILLAQVQRPLLAALPVCTLVVYLVQKVYLRTSRQLRVLELESHSSLNSWFLETTEGLLSIRAFNWIKPATDKNLENLETSIRPAYSLASLQCWLSLMLDLIVSCIAVGIIFIAAAWRSETSPGNIGVSLNLILIANTTLQRLVESFTQLEVSLGAIARLKEVEMTTPKEDKAGEDQVPESSWPETGRLTLSKFSAGYGDGHMVLKDLNLTVEEGRKLVICGRTGSGKTTIVLGLLRLIESSGSVEIDQHPLSRIPRNLVRSRAFITVPQEPFFLPDASLRFNLDPDGLASEEMLRGALQNVGIWDAVCGISRGIELDPLSQPVSNLQALSVGQLQLVSMASAVLKKNILSQGLEYADFGSDTLSPKPILLLDEATSSLDTTTEEVIYNIIENEFVACGYTVVIVAHRISVLAKTMRPGKDKVAWLQDGRVVKVGDYDEIAQLATSGVGDEE</sequence>
<dbReference type="STRING" id="1380566.A0A179FLU6"/>
<dbReference type="Gene3D" id="1.20.1560.10">
    <property type="entry name" value="ABC transporter type 1, transmembrane domain"/>
    <property type="match status" value="2"/>
</dbReference>